<comment type="similarity">
    <text evidence="1">Belongs to the transposase IS21/IS408/IS1162 family.</text>
</comment>
<gene>
    <name evidence="3" type="primary">istA</name>
    <name evidence="3" type="ORF">KGQ19_48450</name>
</gene>
<evidence type="ECO:0000256" key="1">
    <source>
        <dbReference type="ARBA" id="ARBA00009277"/>
    </source>
</evidence>
<dbReference type="Pfam" id="PF22483">
    <property type="entry name" value="Mu-transpos_C_2"/>
    <property type="match status" value="1"/>
</dbReference>
<dbReference type="InterPro" id="IPR012337">
    <property type="entry name" value="RNaseH-like_sf"/>
</dbReference>
<dbReference type="PROSITE" id="PS50994">
    <property type="entry name" value="INTEGRASE"/>
    <property type="match status" value="1"/>
</dbReference>
<dbReference type="RefSeq" id="WP_212022384.1">
    <property type="nucleotide sequence ID" value="NZ_JAAFYZ010000459.1"/>
</dbReference>
<proteinExistence type="inferred from homology"/>
<dbReference type="Gene3D" id="3.30.420.10">
    <property type="entry name" value="Ribonuclease H-like superfamily/Ribonuclease H"/>
    <property type="match status" value="1"/>
</dbReference>
<dbReference type="InterPro" id="IPR036397">
    <property type="entry name" value="RNaseH_sf"/>
</dbReference>
<sequence>MFAAFSNPNRRGPVTKSGREIVEILRAYDLTHTVWSAAQLAGVDPKTVERYVALRDAGRNPFERERRPKAIDPFLAKVEEWVDDSLGKVRADVAHRKLVAMGFTGNERSTRRAVAEAKAAWRAGRRRTYRPWVPEPGLWLQFDWGTGPVIGGRKTWLFCAWLAWSRFRLVIPVWDSTVGTTSANLDQVFRTLGGVPTFVLSDNAKTVTVEHVAGIPVRHPQMVALGRHYGCSVESCVPFDPESKGGVEATVKIAKWDLVPKAANLLTDYRSFAELAGACQVFCDRVNARPHKETGKRPLDRLLVERQALHRVPDVPFALAIGDQRVVDDGQTVRWGSVRYSVPPGHVGQYVWCRVVGEELVVTADTASGLSEIARHALSTPGNPRIADEHYPHHPAGRSILAPKPKPRTPGEIAFLDLGPGAERWLTEAGATGVVRVRAKMAGAVELAALLGDDVIDTALDMAAEAGRFADGDLASIADHLAQVGALGEITRADEAHSVQPGTAGWNDFGR</sequence>
<protein>
    <submittedName>
        <fullName evidence="3">IS21 family transposase</fullName>
    </submittedName>
</protein>
<accession>A0ABS5L8M0</accession>
<evidence type="ECO:0000313" key="4">
    <source>
        <dbReference type="Proteomes" id="UP000730482"/>
    </source>
</evidence>
<name>A0ABS5L8M0_9ACTN</name>
<feature type="domain" description="Integrase catalytic" evidence="2">
    <location>
        <begin position="127"/>
        <end position="306"/>
    </location>
</feature>
<dbReference type="InterPro" id="IPR054353">
    <property type="entry name" value="IstA-like_C"/>
</dbReference>
<comment type="caution">
    <text evidence="3">The sequence shown here is derived from an EMBL/GenBank/DDBJ whole genome shotgun (WGS) entry which is preliminary data.</text>
</comment>
<dbReference type="SUPFAM" id="SSF53098">
    <property type="entry name" value="Ribonuclease H-like"/>
    <property type="match status" value="1"/>
</dbReference>
<dbReference type="Proteomes" id="UP000730482">
    <property type="component" value="Unassembled WGS sequence"/>
</dbReference>
<dbReference type="EMBL" id="JAAFYZ010000459">
    <property type="protein sequence ID" value="MBS2554711.1"/>
    <property type="molecule type" value="Genomic_DNA"/>
</dbReference>
<evidence type="ECO:0000259" key="2">
    <source>
        <dbReference type="PROSITE" id="PS50994"/>
    </source>
</evidence>
<organism evidence="3 4">
    <name type="scientific">Catenulispora pinistramenti</name>
    <dbReference type="NCBI Taxonomy" id="2705254"/>
    <lineage>
        <taxon>Bacteria</taxon>
        <taxon>Bacillati</taxon>
        <taxon>Actinomycetota</taxon>
        <taxon>Actinomycetes</taxon>
        <taxon>Catenulisporales</taxon>
        <taxon>Catenulisporaceae</taxon>
        <taxon>Catenulispora</taxon>
    </lineage>
</organism>
<keyword evidence="4" id="KW-1185">Reference proteome</keyword>
<dbReference type="NCBIfam" id="NF033546">
    <property type="entry name" value="transpos_IS21"/>
    <property type="match status" value="1"/>
</dbReference>
<dbReference type="PANTHER" id="PTHR35004">
    <property type="entry name" value="TRANSPOSASE RV3428C-RELATED"/>
    <property type="match status" value="1"/>
</dbReference>
<dbReference type="InterPro" id="IPR001584">
    <property type="entry name" value="Integrase_cat-core"/>
</dbReference>
<evidence type="ECO:0000313" key="3">
    <source>
        <dbReference type="EMBL" id="MBS2554711.1"/>
    </source>
</evidence>
<reference evidence="3 4" key="1">
    <citation type="submission" date="2020-02" db="EMBL/GenBank/DDBJ databases">
        <title>Acidophilic actinobacteria isolated from forest soil.</title>
        <authorList>
            <person name="Golinska P."/>
        </authorList>
    </citation>
    <scope>NUCLEOTIDE SEQUENCE [LARGE SCALE GENOMIC DNA]</scope>
    <source>
        <strain evidence="3 4">NL8</strain>
    </source>
</reference>